<dbReference type="OrthoDB" id="8479154at2"/>
<evidence type="ECO:0000313" key="5">
    <source>
        <dbReference type="Proteomes" id="UP000198851"/>
    </source>
</evidence>
<evidence type="ECO:0000256" key="2">
    <source>
        <dbReference type="ARBA" id="ARBA00022525"/>
    </source>
</evidence>
<dbReference type="Proteomes" id="UP000198851">
    <property type="component" value="Unassembled WGS sequence"/>
</dbReference>
<dbReference type="STRING" id="1280847.SAMN04488036_1011057"/>
<dbReference type="GO" id="GO:0005509">
    <property type="term" value="F:calcium ion binding"/>
    <property type="evidence" value="ECO:0007669"/>
    <property type="project" value="InterPro"/>
</dbReference>
<dbReference type="InterPro" id="IPR050557">
    <property type="entry name" value="RTX_toxin/Mannuronan_C5-epim"/>
</dbReference>
<evidence type="ECO:0000256" key="1">
    <source>
        <dbReference type="ARBA" id="ARBA00004613"/>
    </source>
</evidence>
<evidence type="ECO:0000313" key="4">
    <source>
        <dbReference type="EMBL" id="SFK68566.1"/>
    </source>
</evidence>
<dbReference type="PANTHER" id="PTHR38340:SF1">
    <property type="entry name" value="S-LAYER PROTEIN"/>
    <property type="match status" value="1"/>
</dbReference>
<accession>A0A1I4BKR2</accession>
<proteinExistence type="predicted"/>
<protein>
    <submittedName>
        <fullName evidence="4">Type I secretion C-terminal target domain (VC_A0849 subclass)</fullName>
    </submittedName>
</protein>
<dbReference type="InterPro" id="IPR001343">
    <property type="entry name" value="Hemolysn_Ca-bd"/>
</dbReference>
<dbReference type="PRINTS" id="PR00313">
    <property type="entry name" value="CABNDNGRPT"/>
</dbReference>
<feature type="region of interest" description="Disordered" evidence="3">
    <location>
        <begin position="729"/>
        <end position="760"/>
    </location>
</feature>
<dbReference type="SUPFAM" id="SSF51120">
    <property type="entry name" value="beta-Roll"/>
    <property type="match status" value="2"/>
</dbReference>
<keyword evidence="2" id="KW-0964">Secreted</keyword>
<dbReference type="InterPro" id="IPR017853">
    <property type="entry name" value="GH"/>
</dbReference>
<dbReference type="Pfam" id="PF00353">
    <property type="entry name" value="HemolysinCabind"/>
    <property type="match status" value="4"/>
</dbReference>
<evidence type="ECO:0000256" key="3">
    <source>
        <dbReference type="SAM" id="MobiDB-lite"/>
    </source>
</evidence>
<dbReference type="InterPro" id="IPR018511">
    <property type="entry name" value="Hemolysin-typ_Ca-bd_CS"/>
</dbReference>
<feature type="region of interest" description="Disordered" evidence="3">
    <location>
        <begin position="607"/>
        <end position="714"/>
    </location>
</feature>
<sequence>MPTRITIDNSQAPITVSAEIFGANVLSDANETGGVPDTGFTDAADILDVSHLRYPGGRAVGEDISSLDTNAQGFDQLDADLRAYLDWCKETGTSTTLVIAAIDDTHTDAEELSTWSRLVLEYMGEDAALIKAYEIGNEFWQTIDETAYGQNAAAITAALNSVEVGGHSPDLYVQTANVTGGTSNYKGTSAGSISNADAIAAMQHWEADERPSDWADGQDAQNYFNSLNAYEQRVIKGNLELMQELDADGDITNGFQFASEGGFDGIVAHYYYTGWEGSFDLTEDASRMEVRNLDLRLSVWEGLIPDEIDIRLTEWNIDTANYSALGLRAAGTLIELFSNMVELGVDGAEFWAINHNTSSSVSASPDEHGNMQLSPAGMALAHLSSTFNNMSGDMQLISVDGFDQTEMEVNVFADGYTTVVYVMSLSDDFGHEFALDLSGVAGSASQWTAVRFGIDPNSSDGLSEGRVYDEDGLLVSRNPRREITEAEKDALIARLGDAYSDGFIKEINGSWKTYLPEADDIFLRPGVTTPTSLADFYFPTETDVIGLETFYSHSDLGSSLTDISFDLDPYELIAITINHVVEHNGGNSADLIDGGSGKDILRGNDGADKLSGLEGEDTLHGHKGNDTLLGGAGDDQVNGGGGRDSLEGGSGTDTLNGQNGRDTLRGGEGNDFLDGGNGDDSLYGDNGNDDLRGGEGFDRLSGGNGKDSIYGDGGDDTIYGGNGFDKLKGGDGEDSIYGQTGDDRLYGNDGNDFLSGGDNNDQLFGNDGADTLYGGRGEDTLTGGAGADVFEYRNGDGIDVFADFNSAEGDRIDLSDVTSISGFDDLYANHLSQSGTDVIIRMGATNYITIEEASLTDFSAEDFLF</sequence>
<keyword evidence="5" id="KW-1185">Reference proteome</keyword>
<feature type="compositionally biased region" description="Polar residues" evidence="3">
    <location>
        <begin position="652"/>
        <end position="661"/>
    </location>
</feature>
<feature type="compositionally biased region" description="Gly residues" evidence="3">
    <location>
        <begin position="630"/>
        <end position="651"/>
    </location>
</feature>
<dbReference type="InterPro" id="IPR011049">
    <property type="entry name" value="Serralysin-like_metalloprot_C"/>
</dbReference>
<name>A0A1I4BKR2_9RHOB</name>
<organism evidence="4 5">
    <name type="scientific">Shimia haliotis</name>
    <dbReference type="NCBI Taxonomy" id="1280847"/>
    <lineage>
        <taxon>Bacteria</taxon>
        <taxon>Pseudomonadati</taxon>
        <taxon>Pseudomonadota</taxon>
        <taxon>Alphaproteobacteria</taxon>
        <taxon>Rhodobacterales</taxon>
        <taxon>Roseobacteraceae</taxon>
    </lineage>
</organism>
<gene>
    <name evidence="4" type="ORF">SAMN04488036_1011057</name>
</gene>
<dbReference type="GO" id="GO:0005576">
    <property type="term" value="C:extracellular region"/>
    <property type="evidence" value="ECO:0007669"/>
    <property type="project" value="UniProtKB-SubCell"/>
</dbReference>
<dbReference type="Gene3D" id="2.150.10.10">
    <property type="entry name" value="Serralysin-like metalloprotease, C-terminal"/>
    <property type="match status" value="3"/>
</dbReference>
<dbReference type="EMBL" id="FOSZ01000001">
    <property type="protein sequence ID" value="SFK68566.1"/>
    <property type="molecule type" value="Genomic_DNA"/>
</dbReference>
<dbReference type="RefSeq" id="WP_093321099.1">
    <property type="nucleotide sequence ID" value="NZ_FOSZ01000001.1"/>
</dbReference>
<reference evidence="5" key="1">
    <citation type="submission" date="2016-10" db="EMBL/GenBank/DDBJ databases">
        <authorList>
            <person name="Varghese N."/>
            <person name="Submissions S."/>
        </authorList>
    </citation>
    <scope>NUCLEOTIDE SEQUENCE [LARGE SCALE GENOMIC DNA]</scope>
    <source>
        <strain evidence="5">DSM 28453</strain>
    </source>
</reference>
<dbReference type="SUPFAM" id="SSF51445">
    <property type="entry name" value="(Trans)glycosidases"/>
    <property type="match status" value="1"/>
</dbReference>
<dbReference type="PANTHER" id="PTHR38340">
    <property type="entry name" value="S-LAYER PROTEIN"/>
    <property type="match status" value="1"/>
</dbReference>
<comment type="subcellular location">
    <subcellularLocation>
        <location evidence="1">Secreted</location>
    </subcellularLocation>
</comment>
<dbReference type="PROSITE" id="PS00330">
    <property type="entry name" value="HEMOLYSIN_CALCIUM"/>
    <property type="match status" value="5"/>
</dbReference>
<dbReference type="AlphaFoldDB" id="A0A1I4BKR2"/>
<dbReference type="Gene3D" id="3.20.20.80">
    <property type="entry name" value="Glycosidases"/>
    <property type="match status" value="1"/>
</dbReference>
<feature type="compositionally biased region" description="Basic and acidic residues" evidence="3">
    <location>
        <begin position="689"/>
        <end position="698"/>
    </location>
</feature>